<sequence>MSQYHMLSTLCVPLPLMSTHHDSILWYSFEMAEGIKLASLVEEHWRSKGTSPSNVVEMITSLKLQSVEKDVEQCKLDKHWAEA</sequence>
<evidence type="ECO:0000313" key="1">
    <source>
        <dbReference type="EMBL" id="PON39625.1"/>
    </source>
</evidence>
<name>A0A2P5ASW1_PARAD</name>
<accession>A0A2P5ASW1</accession>
<gene>
    <name evidence="1" type="ORF">PanWU01x14_303630</name>
</gene>
<dbReference type="AlphaFoldDB" id="A0A2P5ASW1"/>
<comment type="caution">
    <text evidence="1">The sequence shown here is derived from an EMBL/GenBank/DDBJ whole genome shotgun (WGS) entry which is preliminary data.</text>
</comment>
<evidence type="ECO:0000313" key="2">
    <source>
        <dbReference type="Proteomes" id="UP000237105"/>
    </source>
</evidence>
<dbReference type="Proteomes" id="UP000237105">
    <property type="component" value="Unassembled WGS sequence"/>
</dbReference>
<organism evidence="1 2">
    <name type="scientific">Parasponia andersonii</name>
    <name type="common">Sponia andersonii</name>
    <dbReference type="NCBI Taxonomy" id="3476"/>
    <lineage>
        <taxon>Eukaryota</taxon>
        <taxon>Viridiplantae</taxon>
        <taxon>Streptophyta</taxon>
        <taxon>Embryophyta</taxon>
        <taxon>Tracheophyta</taxon>
        <taxon>Spermatophyta</taxon>
        <taxon>Magnoliopsida</taxon>
        <taxon>eudicotyledons</taxon>
        <taxon>Gunneridae</taxon>
        <taxon>Pentapetalae</taxon>
        <taxon>rosids</taxon>
        <taxon>fabids</taxon>
        <taxon>Rosales</taxon>
        <taxon>Cannabaceae</taxon>
        <taxon>Parasponia</taxon>
    </lineage>
</organism>
<keyword evidence="2" id="KW-1185">Reference proteome</keyword>
<proteinExistence type="predicted"/>
<dbReference type="EMBL" id="JXTB01000460">
    <property type="protein sequence ID" value="PON39625.1"/>
    <property type="molecule type" value="Genomic_DNA"/>
</dbReference>
<reference evidence="2" key="1">
    <citation type="submission" date="2016-06" db="EMBL/GenBank/DDBJ databases">
        <title>Parallel loss of symbiosis genes in relatives of nitrogen-fixing non-legume Parasponia.</title>
        <authorList>
            <person name="Van Velzen R."/>
            <person name="Holmer R."/>
            <person name="Bu F."/>
            <person name="Rutten L."/>
            <person name="Van Zeijl A."/>
            <person name="Liu W."/>
            <person name="Santuari L."/>
            <person name="Cao Q."/>
            <person name="Sharma T."/>
            <person name="Shen D."/>
            <person name="Roswanjaya Y."/>
            <person name="Wardhani T."/>
            <person name="Kalhor M.S."/>
            <person name="Jansen J."/>
            <person name="Van den Hoogen J."/>
            <person name="Gungor B."/>
            <person name="Hartog M."/>
            <person name="Hontelez J."/>
            <person name="Verver J."/>
            <person name="Yang W.-C."/>
            <person name="Schijlen E."/>
            <person name="Repin R."/>
            <person name="Schilthuizen M."/>
            <person name="Schranz E."/>
            <person name="Heidstra R."/>
            <person name="Miyata K."/>
            <person name="Fedorova E."/>
            <person name="Kohlen W."/>
            <person name="Bisseling T."/>
            <person name="Smit S."/>
            <person name="Geurts R."/>
        </authorList>
    </citation>
    <scope>NUCLEOTIDE SEQUENCE [LARGE SCALE GENOMIC DNA]</scope>
    <source>
        <strain evidence="2">cv. WU1-14</strain>
    </source>
</reference>
<protein>
    <submittedName>
        <fullName evidence="1">Uncharacterized protein</fullName>
    </submittedName>
</protein>